<accession>A0A200I0Q6</accession>
<evidence type="ECO:0000313" key="3">
    <source>
        <dbReference type="Proteomes" id="UP000196503"/>
    </source>
</evidence>
<comment type="caution">
    <text evidence="2">The sequence shown here is derived from an EMBL/GenBank/DDBJ whole genome shotgun (WGS) entry which is preliminary data.</text>
</comment>
<keyword evidence="1" id="KW-0812">Transmembrane</keyword>
<dbReference type="AlphaFoldDB" id="A0A200I0Q6"/>
<dbReference type="Proteomes" id="UP000196503">
    <property type="component" value="Unassembled WGS sequence"/>
</dbReference>
<protein>
    <submittedName>
        <fullName evidence="2">Uncharacterized protein</fullName>
    </submittedName>
</protein>
<sequence>MKKDKVLKKWVGKTMKFALLGAVIGLGVSIIGGLNRSFWHFDLNQLKLFLQQAFVYLFLFGCIVANIVLGIYYGKTKRTVQRIV</sequence>
<feature type="transmembrane region" description="Helical" evidence="1">
    <location>
        <begin position="53"/>
        <end position="73"/>
    </location>
</feature>
<dbReference type="EMBL" id="NIBL01000002">
    <property type="protein sequence ID" value="OUZ17835.1"/>
    <property type="molecule type" value="Genomic_DNA"/>
</dbReference>
<gene>
    <name evidence="2" type="ORF">A5869_001307</name>
</gene>
<reference evidence="2 3" key="1">
    <citation type="submission" date="2017-05" db="EMBL/GenBank/DDBJ databases">
        <title>The Genome Sequence of Enterococcus faecium 2D5_DIV0622.</title>
        <authorList>
            <consortium name="The Broad Institute Genomics Platform"/>
            <consortium name="The Broad Institute Genomic Center for Infectious Diseases"/>
            <person name="Earl A."/>
            <person name="Manson A."/>
            <person name="Schwartman J."/>
            <person name="Gilmore M."/>
            <person name="Abouelleil A."/>
            <person name="Cao P."/>
            <person name="Chapman S."/>
            <person name="Cusick C."/>
            <person name="Shea T."/>
            <person name="Young S."/>
            <person name="Neafsey D."/>
            <person name="Nusbaum C."/>
            <person name="Birren B."/>
        </authorList>
    </citation>
    <scope>NUCLEOTIDE SEQUENCE [LARGE SCALE GENOMIC DNA]</scope>
    <source>
        <strain evidence="2 3">2D5_DIV0622</strain>
    </source>
</reference>
<organism evidence="2 3">
    <name type="scientific">Enterococcus cecorum</name>
    <dbReference type="NCBI Taxonomy" id="44008"/>
    <lineage>
        <taxon>Bacteria</taxon>
        <taxon>Bacillati</taxon>
        <taxon>Bacillota</taxon>
        <taxon>Bacilli</taxon>
        <taxon>Lactobacillales</taxon>
        <taxon>Enterococcaceae</taxon>
        <taxon>Enterococcus</taxon>
    </lineage>
</organism>
<proteinExistence type="predicted"/>
<dbReference type="RefSeq" id="WP_256968807.1">
    <property type="nucleotide sequence ID" value="NZ_NIBL01000002.1"/>
</dbReference>
<evidence type="ECO:0000313" key="2">
    <source>
        <dbReference type="EMBL" id="OUZ17835.1"/>
    </source>
</evidence>
<keyword evidence="1" id="KW-1133">Transmembrane helix</keyword>
<keyword evidence="1" id="KW-0472">Membrane</keyword>
<evidence type="ECO:0000256" key="1">
    <source>
        <dbReference type="SAM" id="Phobius"/>
    </source>
</evidence>
<name>A0A200I0Q6_9ENTE</name>